<name>A0A540WL74_9BACT</name>
<dbReference type="InterPro" id="IPR016024">
    <property type="entry name" value="ARM-type_fold"/>
</dbReference>
<dbReference type="InterPro" id="IPR011989">
    <property type="entry name" value="ARM-like"/>
</dbReference>
<dbReference type="RefSeq" id="WP_141648415.1">
    <property type="nucleotide sequence ID" value="NZ_VIFM01000310.1"/>
</dbReference>
<organism evidence="1 2">
    <name type="scientific">Myxococcus llanfairpwllgwyngyllgogerychwyrndrobwllllantysiliogogogochensis</name>
    <dbReference type="NCBI Taxonomy" id="2590453"/>
    <lineage>
        <taxon>Bacteria</taxon>
        <taxon>Pseudomonadati</taxon>
        <taxon>Myxococcota</taxon>
        <taxon>Myxococcia</taxon>
        <taxon>Myxococcales</taxon>
        <taxon>Cystobacterineae</taxon>
        <taxon>Myxococcaceae</taxon>
        <taxon>Myxococcus</taxon>
    </lineage>
</organism>
<dbReference type="SMART" id="SM00567">
    <property type="entry name" value="EZ_HEAT"/>
    <property type="match status" value="6"/>
</dbReference>
<dbReference type="AlphaFoldDB" id="A0A540WL74"/>
<evidence type="ECO:0000313" key="1">
    <source>
        <dbReference type="EMBL" id="TQF09779.1"/>
    </source>
</evidence>
<dbReference type="InterPro" id="IPR004155">
    <property type="entry name" value="PBS_lyase_HEAT"/>
</dbReference>
<reference evidence="1 2" key="1">
    <citation type="submission" date="2019-06" db="EMBL/GenBank/DDBJ databases">
        <authorList>
            <person name="Livingstone P."/>
            <person name="Whitworth D."/>
        </authorList>
    </citation>
    <scope>NUCLEOTIDE SEQUENCE [LARGE SCALE GENOMIC DNA]</scope>
    <source>
        <strain evidence="1 2">AM401</strain>
    </source>
</reference>
<sequence>MEGEVRSGRPRWLAGLVCAVVALSLGCARQAWRRDDVMTWEGCCKGADACLALLQEVHGPDSGERWLPPEQQCAAWKLGREGEDVVPRLIPLLRHGERRVRGGAALALASMEEKARQAVPALLEAYEREPGGMALHALSSLDDARAAPAMVRHLMESPTSTLEHLGPRLVPVLLDVLENPESNWEALVRVRYVLARSASMLTENFVPRLRTLLARELAEPTLRRPPGMSCPAAPAPSCEAIFDGCTPRAAYVASVLAAYERQGAKAEPEVLQGLQRADVRLTPVALQALVAFNSPAAVPEVLQQLAVLECRARALASLASLGPVARPVATGPLLRLLATGEEGWERARAAETLGRVGDPVALNALRQAVYAPHSEVQAAAVRALGSSTFRAHREELEPLFHQVLTTHASPVARSHARWALQALSGDEVQPASPSEPPSVLPGRGPDWQMCQSPTSIHLHWDKPKAPSREGPCAHVPGADFASVLEAMGEACLVGRDSGEFGGTLEVHEAGRVTVLEEPHANPLLAVRVHGTLVVVEGLAHLFGGDGRLVRVEASEGRWRATPWVELPGAPLAHALDEAGNLVVGTTNQRLDEVFCDRAGVSAPAHVLRVTMDGRLTPVEPDGRP</sequence>
<dbReference type="OrthoDB" id="5383271at2"/>
<dbReference type="Gene3D" id="1.25.10.10">
    <property type="entry name" value="Leucine-rich Repeat Variant"/>
    <property type="match status" value="2"/>
</dbReference>
<gene>
    <name evidence="1" type="ORF">FJV41_42900</name>
</gene>
<dbReference type="Pfam" id="PF13646">
    <property type="entry name" value="HEAT_2"/>
    <property type="match status" value="1"/>
</dbReference>
<dbReference type="PROSITE" id="PS51257">
    <property type="entry name" value="PROKAR_LIPOPROTEIN"/>
    <property type="match status" value="1"/>
</dbReference>
<comment type="caution">
    <text evidence="1">The sequence shown here is derived from an EMBL/GenBank/DDBJ whole genome shotgun (WGS) entry which is preliminary data.</text>
</comment>
<proteinExistence type="predicted"/>
<dbReference type="SUPFAM" id="SSF48371">
    <property type="entry name" value="ARM repeat"/>
    <property type="match status" value="1"/>
</dbReference>
<keyword evidence="2" id="KW-1185">Reference proteome</keyword>
<protein>
    <submittedName>
        <fullName evidence="1">HEAT repeat domain-containing protein</fullName>
    </submittedName>
</protein>
<accession>A0A540WL74</accession>
<dbReference type="EMBL" id="VIFM01000310">
    <property type="protein sequence ID" value="TQF09779.1"/>
    <property type="molecule type" value="Genomic_DNA"/>
</dbReference>
<evidence type="ECO:0000313" key="2">
    <source>
        <dbReference type="Proteomes" id="UP000315369"/>
    </source>
</evidence>
<dbReference type="Proteomes" id="UP000315369">
    <property type="component" value="Unassembled WGS sequence"/>
</dbReference>